<evidence type="ECO:0000256" key="1">
    <source>
        <dbReference type="SAM" id="MobiDB-lite"/>
    </source>
</evidence>
<organism evidence="2 3">
    <name type="scientific">Fusarium oxysporum</name>
    <name type="common">Fusarium vascular wilt</name>
    <dbReference type="NCBI Taxonomy" id="5507"/>
    <lineage>
        <taxon>Eukaryota</taxon>
        <taxon>Fungi</taxon>
        <taxon>Dikarya</taxon>
        <taxon>Ascomycota</taxon>
        <taxon>Pezizomycotina</taxon>
        <taxon>Sordariomycetes</taxon>
        <taxon>Hypocreomycetidae</taxon>
        <taxon>Hypocreales</taxon>
        <taxon>Nectriaceae</taxon>
        <taxon>Fusarium</taxon>
        <taxon>Fusarium oxysporum species complex</taxon>
    </lineage>
</organism>
<accession>A0A2H3TFW9</accession>
<evidence type="ECO:0000313" key="3">
    <source>
        <dbReference type="Proteomes" id="UP000219369"/>
    </source>
</evidence>
<gene>
    <name evidence="2" type="ORF">FRV6_07737</name>
</gene>
<dbReference type="EMBL" id="FMJY01000004">
    <property type="protein sequence ID" value="SCO83569.1"/>
    <property type="molecule type" value="Genomic_DNA"/>
</dbReference>
<reference evidence="3" key="1">
    <citation type="submission" date="2016-09" db="EMBL/GenBank/DDBJ databases">
        <authorList>
            <person name="Guldener U."/>
        </authorList>
    </citation>
    <scope>NUCLEOTIDE SEQUENCE [LARGE SCALE GENOMIC DNA]</scope>
    <source>
        <strain evidence="3">V64-1</strain>
    </source>
</reference>
<feature type="compositionally biased region" description="Acidic residues" evidence="1">
    <location>
        <begin position="24"/>
        <end position="35"/>
    </location>
</feature>
<protein>
    <submittedName>
        <fullName evidence="2">Uncharacterized protein</fullName>
    </submittedName>
</protein>
<dbReference type="Proteomes" id="UP000219369">
    <property type="component" value="Unassembled WGS sequence"/>
</dbReference>
<sequence>MLPTPGPTKSPQADAAALYKEPGTETDEFAPTEIR</sequence>
<name>A0A2H3TFW9_FUSOX</name>
<evidence type="ECO:0000313" key="2">
    <source>
        <dbReference type="EMBL" id="SCO83569.1"/>
    </source>
</evidence>
<feature type="region of interest" description="Disordered" evidence="1">
    <location>
        <begin position="1"/>
        <end position="35"/>
    </location>
</feature>
<proteinExistence type="predicted"/>
<dbReference type="AlphaFoldDB" id="A0A2H3TFW9"/>